<evidence type="ECO:0000259" key="2">
    <source>
        <dbReference type="SMART" id="SM00829"/>
    </source>
</evidence>
<dbReference type="Proteomes" id="UP000245535">
    <property type="component" value="Unassembled WGS sequence"/>
</dbReference>
<evidence type="ECO:0000256" key="1">
    <source>
        <dbReference type="ARBA" id="ARBA00022857"/>
    </source>
</evidence>
<sequence>MKAYVLQVEGLKLKEINKPLIKSNQVMIATKAISLNPVDYKVTQGTFDLKRPITIGIDVAGEIVEIGDNVSSVKLGDRVCAMVNIFETGSFADFVVVDSEILTILPSDVSYLDASTIPCAGITAYQAIHEKVNIRSGQTVFITAGGGGVGGFAIQFAKQRGATVITSASGDFDRIRELGADYIINYKEEDISTKIMEITQGKGVDYFINSISASDIEKYAAILRFNGSIVGITGIPEKYPFIPFTKAAGISEVALVATYNTNDKDSLREVAKAGEQIAEWISKGEISTNITTEIRFEQIPEALEWFERGKTKGKVVVNKEL</sequence>
<dbReference type="PANTHER" id="PTHR44154:SF1">
    <property type="entry name" value="QUINONE OXIDOREDUCTASE"/>
    <property type="match status" value="1"/>
</dbReference>
<dbReference type="InterPro" id="IPR013154">
    <property type="entry name" value="ADH-like_N"/>
</dbReference>
<dbReference type="InterPro" id="IPR051603">
    <property type="entry name" value="Zinc-ADH_QOR/CCCR"/>
</dbReference>
<comment type="caution">
    <text evidence="3">The sequence shown here is derived from an EMBL/GenBank/DDBJ whole genome shotgun (WGS) entry which is preliminary data.</text>
</comment>
<dbReference type="Pfam" id="PF00107">
    <property type="entry name" value="ADH_zinc_N"/>
    <property type="match status" value="1"/>
</dbReference>
<dbReference type="PANTHER" id="PTHR44154">
    <property type="entry name" value="QUINONE OXIDOREDUCTASE"/>
    <property type="match status" value="1"/>
</dbReference>
<keyword evidence="4" id="KW-1185">Reference proteome</keyword>
<dbReference type="SMART" id="SM00829">
    <property type="entry name" value="PKS_ER"/>
    <property type="match status" value="1"/>
</dbReference>
<dbReference type="Gene3D" id="3.90.180.10">
    <property type="entry name" value="Medium-chain alcohol dehydrogenases, catalytic domain"/>
    <property type="match status" value="1"/>
</dbReference>
<dbReference type="EMBL" id="QGDO01000004">
    <property type="protein sequence ID" value="PWJ40877.1"/>
    <property type="molecule type" value="Genomic_DNA"/>
</dbReference>
<dbReference type="OrthoDB" id="648910at2"/>
<organism evidence="3 4">
    <name type="scientific">Sediminitomix flava</name>
    <dbReference type="NCBI Taxonomy" id="379075"/>
    <lineage>
        <taxon>Bacteria</taxon>
        <taxon>Pseudomonadati</taxon>
        <taxon>Bacteroidota</taxon>
        <taxon>Cytophagia</taxon>
        <taxon>Cytophagales</taxon>
        <taxon>Flammeovirgaceae</taxon>
        <taxon>Sediminitomix</taxon>
    </lineage>
</organism>
<dbReference type="SUPFAM" id="SSF50129">
    <property type="entry name" value="GroES-like"/>
    <property type="match status" value="1"/>
</dbReference>
<dbReference type="GO" id="GO:0016491">
    <property type="term" value="F:oxidoreductase activity"/>
    <property type="evidence" value="ECO:0007669"/>
    <property type="project" value="InterPro"/>
</dbReference>
<dbReference type="InterPro" id="IPR036291">
    <property type="entry name" value="NAD(P)-bd_dom_sf"/>
</dbReference>
<gene>
    <name evidence="3" type="ORF">BC781_104137</name>
</gene>
<dbReference type="InterPro" id="IPR020843">
    <property type="entry name" value="ER"/>
</dbReference>
<evidence type="ECO:0000313" key="4">
    <source>
        <dbReference type="Proteomes" id="UP000245535"/>
    </source>
</evidence>
<dbReference type="SUPFAM" id="SSF51735">
    <property type="entry name" value="NAD(P)-binding Rossmann-fold domains"/>
    <property type="match status" value="1"/>
</dbReference>
<accession>A0A315Z7P5</accession>
<dbReference type="InterPro" id="IPR011032">
    <property type="entry name" value="GroES-like_sf"/>
</dbReference>
<keyword evidence="1" id="KW-0521">NADP</keyword>
<reference evidence="3 4" key="1">
    <citation type="submission" date="2018-03" db="EMBL/GenBank/DDBJ databases">
        <title>Genomic Encyclopedia of Archaeal and Bacterial Type Strains, Phase II (KMG-II): from individual species to whole genera.</title>
        <authorList>
            <person name="Goeker M."/>
        </authorList>
    </citation>
    <scope>NUCLEOTIDE SEQUENCE [LARGE SCALE GENOMIC DNA]</scope>
    <source>
        <strain evidence="3 4">DSM 28229</strain>
    </source>
</reference>
<dbReference type="RefSeq" id="WP_109619705.1">
    <property type="nucleotide sequence ID" value="NZ_QGDO01000004.1"/>
</dbReference>
<dbReference type="AlphaFoldDB" id="A0A315Z7P5"/>
<dbReference type="InterPro" id="IPR013149">
    <property type="entry name" value="ADH-like_C"/>
</dbReference>
<proteinExistence type="predicted"/>
<feature type="domain" description="Enoyl reductase (ER)" evidence="2">
    <location>
        <begin position="6"/>
        <end position="317"/>
    </location>
</feature>
<dbReference type="Gene3D" id="3.40.50.720">
    <property type="entry name" value="NAD(P)-binding Rossmann-like Domain"/>
    <property type="match status" value="1"/>
</dbReference>
<name>A0A315Z7P5_SEDFL</name>
<protein>
    <submittedName>
        <fullName evidence="3">NADPH:quinone reductase-like Zn-dependent oxidoreductase</fullName>
    </submittedName>
</protein>
<evidence type="ECO:0000313" key="3">
    <source>
        <dbReference type="EMBL" id="PWJ40877.1"/>
    </source>
</evidence>
<dbReference type="Pfam" id="PF08240">
    <property type="entry name" value="ADH_N"/>
    <property type="match status" value="1"/>
</dbReference>